<proteinExistence type="predicted"/>
<organism evidence="2 3">
    <name type="scientific">Citrobacter freundii</name>
    <dbReference type="NCBI Taxonomy" id="546"/>
    <lineage>
        <taxon>Bacteria</taxon>
        <taxon>Pseudomonadati</taxon>
        <taxon>Pseudomonadota</taxon>
        <taxon>Gammaproteobacteria</taxon>
        <taxon>Enterobacterales</taxon>
        <taxon>Enterobacteriaceae</taxon>
        <taxon>Citrobacter</taxon>
        <taxon>Citrobacter freundii complex</taxon>
    </lineage>
</organism>
<dbReference type="Pfam" id="PF00085">
    <property type="entry name" value="Thioredoxin"/>
    <property type="match status" value="1"/>
</dbReference>
<reference evidence="2" key="1">
    <citation type="submission" date="2024-02" db="EMBL/GenBank/DDBJ databases">
        <authorList>
            <consortium name="Clinical and Environmental Microbiology Branch: Whole genome sequencing antimicrobial resistance pathogens in the healthcare setting"/>
        </authorList>
    </citation>
    <scope>NUCLEOTIDE SEQUENCE</scope>
    <source>
        <strain evidence="2">Whole organism</strain>
    </source>
</reference>
<sequence>MIYFPEKNIHQIGTFILNNKKNKLVVCLCADWCNSCNEWRGIFTSLSEQYPDNLFIWLDIEQHPDMVSSVDLDILPVLLVQKNNNVLFLGAIQPRVDAIIPFLNTESAVMRADDPGIRQFLQEDFDNSKIIS</sequence>
<dbReference type="RefSeq" id="WP_049002790.1">
    <property type="nucleotide sequence ID" value="NZ_CADCYN010000001.1"/>
</dbReference>
<accession>A0AAN4JC70</accession>
<dbReference type="AlphaFoldDB" id="A0AAN4JC70"/>
<gene>
    <name evidence="2" type="ORF">P7U51_000267</name>
</gene>
<dbReference type="SUPFAM" id="SSF52833">
    <property type="entry name" value="Thioredoxin-like"/>
    <property type="match status" value="1"/>
</dbReference>
<comment type="caution">
    <text evidence="2">The sequence shown here is derived from an EMBL/GenBank/DDBJ whole genome shotgun (WGS) entry which is preliminary data.</text>
</comment>
<feature type="domain" description="Thioredoxin" evidence="1">
    <location>
        <begin position="17"/>
        <end position="85"/>
    </location>
</feature>
<dbReference type="Proteomes" id="UP001169574">
    <property type="component" value="Unassembled WGS sequence"/>
</dbReference>
<dbReference type="CDD" id="cd02947">
    <property type="entry name" value="TRX_family"/>
    <property type="match status" value="1"/>
</dbReference>
<evidence type="ECO:0000313" key="3">
    <source>
        <dbReference type="Proteomes" id="UP001169574"/>
    </source>
</evidence>
<dbReference type="InterPro" id="IPR013766">
    <property type="entry name" value="Thioredoxin_domain"/>
</dbReference>
<evidence type="ECO:0000259" key="1">
    <source>
        <dbReference type="Pfam" id="PF00085"/>
    </source>
</evidence>
<evidence type="ECO:0000313" key="2">
    <source>
        <dbReference type="EMBL" id="EMM7455829.1"/>
    </source>
</evidence>
<name>A0AAN4JC70_CITFR</name>
<dbReference type="InterPro" id="IPR036249">
    <property type="entry name" value="Thioredoxin-like_sf"/>
</dbReference>
<dbReference type="Gene3D" id="3.40.30.10">
    <property type="entry name" value="Glutaredoxin"/>
    <property type="match status" value="1"/>
</dbReference>
<dbReference type="EMBL" id="ABLGCN030000001">
    <property type="protein sequence ID" value="EMM7455829.1"/>
    <property type="molecule type" value="Genomic_DNA"/>
</dbReference>
<protein>
    <submittedName>
        <fullName evidence="2">Thiol reductase thioredoxin</fullName>
    </submittedName>
</protein>